<gene>
    <name evidence="1" type="ORF">MRB53_005286</name>
</gene>
<evidence type="ECO:0000313" key="1">
    <source>
        <dbReference type="EMBL" id="KAJ8643538.1"/>
    </source>
</evidence>
<accession>A0ACC2MD39</accession>
<evidence type="ECO:0000313" key="2">
    <source>
        <dbReference type="Proteomes" id="UP001234297"/>
    </source>
</evidence>
<reference evidence="1 2" key="1">
    <citation type="journal article" date="2022" name="Hortic Res">
        <title>A haplotype resolved chromosomal level avocado genome allows analysis of novel avocado genes.</title>
        <authorList>
            <person name="Nath O."/>
            <person name="Fletcher S.J."/>
            <person name="Hayward A."/>
            <person name="Shaw L.M."/>
            <person name="Masouleh A.K."/>
            <person name="Furtado A."/>
            <person name="Henry R.J."/>
            <person name="Mitter N."/>
        </authorList>
    </citation>
    <scope>NUCLEOTIDE SEQUENCE [LARGE SCALE GENOMIC DNA]</scope>
    <source>
        <strain evidence="2">cv. Hass</strain>
    </source>
</reference>
<proteinExistence type="predicted"/>
<name>A0ACC2MD39_PERAE</name>
<protein>
    <submittedName>
        <fullName evidence="1">Uncharacterized protein</fullName>
    </submittedName>
</protein>
<feature type="non-terminal residue" evidence="1">
    <location>
        <position position="1"/>
    </location>
</feature>
<sequence>AICFILLRPLSRNMYRRANMAVTEFLWLELIWIIDWWAGIKIHFYADSETFQSLGKEHALLVCNHRGDIDWLIGWVIAQRSGCISSSLAVMKKSLKFLPVIGWAMWFSEFVFLERSWAKDENTLRSGFQQLKDFPRPLWLALYVEGTRFTKAKLLAAQEFAASKGLPIPRNVLIPRTKGFVSAVSNMRSFVPAVYDLTVVVPKSQPDPTILRIIKGQSSMLHIRIKRYSMTELPQTDDGVAQWCKDLYVEKDSLIDKHLDEKNLDENELRPIGQPKKSLLAVVSWSCLLMFGAFKFLKWSELLSTWEGVAISTAVLLLVTGVMHILIINSQAERTTPQIVALNGLNKKDTHLNANHKKQN</sequence>
<dbReference type="Proteomes" id="UP001234297">
    <property type="component" value="Chromosome 2"/>
</dbReference>
<comment type="caution">
    <text evidence="1">The sequence shown here is derived from an EMBL/GenBank/DDBJ whole genome shotgun (WGS) entry which is preliminary data.</text>
</comment>
<organism evidence="1 2">
    <name type="scientific">Persea americana</name>
    <name type="common">Avocado</name>
    <dbReference type="NCBI Taxonomy" id="3435"/>
    <lineage>
        <taxon>Eukaryota</taxon>
        <taxon>Viridiplantae</taxon>
        <taxon>Streptophyta</taxon>
        <taxon>Embryophyta</taxon>
        <taxon>Tracheophyta</taxon>
        <taxon>Spermatophyta</taxon>
        <taxon>Magnoliopsida</taxon>
        <taxon>Magnoliidae</taxon>
        <taxon>Laurales</taxon>
        <taxon>Lauraceae</taxon>
        <taxon>Persea</taxon>
    </lineage>
</organism>
<dbReference type="EMBL" id="CM056810">
    <property type="protein sequence ID" value="KAJ8643538.1"/>
    <property type="molecule type" value="Genomic_DNA"/>
</dbReference>
<keyword evidence="2" id="KW-1185">Reference proteome</keyword>